<dbReference type="EMBL" id="WBVY01000004">
    <property type="protein sequence ID" value="KAB2655916.1"/>
    <property type="molecule type" value="Genomic_DNA"/>
</dbReference>
<evidence type="ECO:0000259" key="1">
    <source>
        <dbReference type="Pfam" id="PF10073"/>
    </source>
</evidence>
<evidence type="ECO:0000313" key="2">
    <source>
        <dbReference type="EMBL" id="KAB2655916.1"/>
    </source>
</evidence>
<protein>
    <submittedName>
        <fullName evidence="2">DUF2312 domain-containing protein</fullName>
    </submittedName>
</protein>
<accession>A0A7V8B1K6</accession>
<feature type="domain" description="GapR-like DNA-binding" evidence="1">
    <location>
        <begin position="9"/>
        <end position="76"/>
    </location>
</feature>
<dbReference type="GO" id="GO:0003677">
    <property type="term" value="F:DNA binding"/>
    <property type="evidence" value="ECO:0007669"/>
    <property type="project" value="InterPro"/>
</dbReference>
<dbReference type="InterPro" id="IPR046367">
    <property type="entry name" value="GapR-like_DNA-bd"/>
</dbReference>
<proteinExistence type="predicted"/>
<dbReference type="RefSeq" id="WP_151646708.1">
    <property type="nucleotide sequence ID" value="NZ_WBVY01000004.1"/>
</dbReference>
<dbReference type="Proteomes" id="UP000460650">
    <property type="component" value="Unassembled WGS sequence"/>
</dbReference>
<sequence>MSDVIQVAELRAFVERIERDEEFIRERNSDKSETYKELKARGYDVKAVKKIVAARRMDTHVREEQNMVFELYWEALHGASHVHAREGGAE</sequence>
<dbReference type="Pfam" id="PF10073">
    <property type="entry name" value="GapR_DNA-bd"/>
    <property type="match status" value="1"/>
</dbReference>
<reference evidence="2 3" key="1">
    <citation type="submission" date="2019-09" db="EMBL/GenBank/DDBJ databases">
        <title>Taxonomic organization of the family Brucellaceae based on a phylogenomic approach.</title>
        <authorList>
            <person name="Leclercq S."/>
            <person name="Cloeckaert A."/>
            <person name="Zygmunt M.S."/>
        </authorList>
    </citation>
    <scope>NUCLEOTIDE SEQUENCE [LARGE SCALE GENOMIC DNA]</scope>
    <source>
        <strain evidence="2 3">TA93</strain>
    </source>
</reference>
<organism evidence="2 3">
    <name type="scientific">Brucella tritici</name>
    <dbReference type="NCBI Taxonomy" id="94626"/>
    <lineage>
        <taxon>Bacteria</taxon>
        <taxon>Pseudomonadati</taxon>
        <taxon>Pseudomonadota</taxon>
        <taxon>Alphaproteobacteria</taxon>
        <taxon>Hyphomicrobiales</taxon>
        <taxon>Brucellaceae</taxon>
        <taxon>Brucella/Ochrobactrum group</taxon>
        <taxon>Brucella</taxon>
    </lineage>
</organism>
<gene>
    <name evidence="2" type="ORF">F9K94_15425</name>
</gene>
<dbReference type="AlphaFoldDB" id="A0A7V8B1K6"/>
<evidence type="ECO:0000313" key="3">
    <source>
        <dbReference type="Proteomes" id="UP000460650"/>
    </source>
</evidence>
<comment type="caution">
    <text evidence="2">The sequence shown here is derived from an EMBL/GenBank/DDBJ whole genome shotgun (WGS) entry which is preliminary data.</text>
</comment>
<name>A0A7V8B1K6_9HYPH</name>